<evidence type="ECO:0000313" key="6">
    <source>
        <dbReference type="EMBL" id="GAI16468.1"/>
    </source>
</evidence>
<dbReference type="InterPro" id="IPR017896">
    <property type="entry name" value="4Fe4S_Fe-S-bd"/>
</dbReference>
<feature type="domain" description="4Fe-4S ferredoxin-type" evidence="5">
    <location>
        <begin position="36"/>
        <end position="65"/>
    </location>
</feature>
<evidence type="ECO:0000256" key="1">
    <source>
        <dbReference type="ARBA" id="ARBA00022723"/>
    </source>
</evidence>
<dbReference type="SUPFAM" id="SSF54862">
    <property type="entry name" value="4Fe-4S ferredoxins"/>
    <property type="match status" value="1"/>
</dbReference>
<evidence type="ECO:0000256" key="2">
    <source>
        <dbReference type="ARBA" id="ARBA00023002"/>
    </source>
</evidence>
<keyword evidence="2" id="KW-0560">Oxidoreductase</keyword>
<comment type="caution">
    <text evidence="6">The sequence shown here is derived from an EMBL/GenBank/DDBJ whole genome shotgun (WGS) entry which is preliminary data.</text>
</comment>
<evidence type="ECO:0000256" key="4">
    <source>
        <dbReference type="ARBA" id="ARBA00023014"/>
    </source>
</evidence>
<evidence type="ECO:0000256" key="3">
    <source>
        <dbReference type="ARBA" id="ARBA00023004"/>
    </source>
</evidence>
<keyword evidence="1" id="KW-0479">Metal-binding</keyword>
<dbReference type="PROSITE" id="PS00198">
    <property type="entry name" value="4FE4S_FER_1"/>
    <property type="match status" value="2"/>
</dbReference>
<organism evidence="6">
    <name type="scientific">marine sediment metagenome</name>
    <dbReference type="NCBI Taxonomy" id="412755"/>
    <lineage>
        <taxon>unclassified sequences</taxon>
        <taxon>metagenomes</taxon>
        <taxon>ecological metagenomes</taxon>
    </lineage>
</organism>
<dbReference type="GO" id="GO:0016491">
    <property type="term" value="F:oxidoreductase activity"/>
    <property type="evidence" value="ECO:0007669"/>
    <property type="project" value="UniProtKB-KW"/>
</dbReference>
<keyword evidence="3" id="KW-0408">Iron</keyword>
<dbReference type="PROSITE" id="PS51379">
    <property type="entry name" value="4FE4S_FER_2"/>
    <property type="match status" value="2"/>
</dbReference>
<protein>
    <recommendedName>
        <fullName evidence="5">4Fe-4S ferredoxin-type domain-containing protein</fullName>
    </recommendedName>
</protein>
<dbReference type="Gene3D" id="3.30.70.20">
    <property type="match status" value="1"/>
</dbReference>
<name>X1LBM6_9ZZZZ</name>
<dbReference type="GO" id="GO:0051536">
    <property type="term" value="F:iron-sulfur cluster binding"/>
    <property type="evidence" value="ECO:0007669"/>
    <property type="project" value="UniProtKB-KW"/>
</dbReference>
<evidence type="ECO:0000259" key="5">
    <source>
        <dbReference type="PROSITE" id="PS51379"/>
    </source>
</evidence>
<dbReference type="GO" id="GO:0046872">
    <property type="term" value="F:metal ion binding"/>
    <property type="evidence" value="ECO:0007669"/>
    <property type="project" value="UniProtKB-KW"/>
</dbReference>
<sequence>ILLPEARAKDFEPVELVYDWETATNEARRCLRCGMGAEILFQDKCATCLTCLKVCPYHAPYLDASGTIQIPAEQCQACGICVAECPAKVIVLRKPYDRRSISEELEHILKSAAESKSKSLIVGFCCQYGLFGIGTLANLWRGAKAGVWIVPVLCVAKVEADHILRAFEMGAEGVFIAGCGEQCSRENTAFWVRQRVEKVGKVLAQIGLETERVQTFFPSTTNEDFARELDKFAEQIGGLYLASAIMQEVKS</sequence>
<feature type="domain" description="4Fe-4S ferredoxin-type" evidence="5">
    <location>
        <begin position="66"/>
        <end position="95"/>
    </location>
</feature>
<feature type="non-terminal residue" evidence="6">
    <location>
        <position position="1"/>
    </location>
</feature>
<dbReference type="EMBL" id="BARV01004213">
    <property type="protein sequence ID" value="GAI16468.1"/>
    <property type="molecule type" value="Genomic_DNA"/>
</dbReference>
<keyword evidence="4" id="KW-0411">Iron-sulfur</keyword>
<dbReference type="Pfam" id="PF13237">
    <property type="entry name" value="Fer4_10"/>
    <property type="match status" value="1"/>
</dbReference>
<accession>X1LBM6</accession>
<dbReference type="InterPro" id="IPR017900">
    <property type="entry name" value="4Fe4S_Fe_S_CS"/>
</dbReference>
<dbReference type="Pfam" id="PF02662">
    <property type="entry name" value="FlpD"/>
    <property type="match status" value="1"/>
</dbReference>
<proteinExistence type="predicted"/>
<reference evidence="6" key="1">
    <citation type="journal article" date="2014" name="Front. Microbiol.">
        <title>High frequency of phylogenetically diverse reductive dehalogenase-homologous genes in deep subseafloor sedimentary metagenomes.</title>
        <authorList>
            <person name="Kawai M."/>
            <person name="Futagami T."/>
            <person name="Toyoda A."/>
            <person name="Takaki Y."/>
            <person name="Nishi S."/>
            <person name="Hori S."/>
            <person name="Arai W."/>
            <person name="Tsubouchi T."/>
            <person name="Morono Y."/>
            <person name="Uchiyama I."/>
            <person name="Ito T."/>
            <person name="Fujiyama A."/>
            <person name="Inagaki F."/>
            <person name="Takami H."/>
        </authorList>
    </citation>
    <scope>NUCLEOTIDE SEQUENCE</scope>
    <source>
        <strain evidence="6">Expedition CK06-06</strain>
    </source>
</reference>
<dbReference type="InterPro" id="IPR003813">
    <property type="entry name" value="MvhD/FlpD"/>
</dbReference>
<dbReference type="AlphaFoldDB" id="X1LBM6"/>
<gene>
    <name evidence="6" type="ORF">S06H3_09512</name>
</gene>